<keyword evidence="1" id="KW-0732">Signal</keyword>
<gene>
    <name evidence="2" type="ORF">SNE40_016713</name>
</gene>
<evidence type="ECO:0000256" key="1">
    <source>
        <dbReference type="SAM" id="SignalP"/>
    </source>
</evidence>
<accession>A0AAN8J959</accession>
<evidence type="ECO:0000313" key="3">
    <source>
        <dbReference type="Proteomes" id="UP001347796"/>
    </source>
</evidence>
<feature type="chain" id="PRO_5043011480" description="Secreted protein" evidence="1">
    <location>
        <begin position="27"/>
        <end position="224"/>
    </location>
</feature>
<dbReference type="EMBL" id="JAZGQO010000011">
    <property type="protein sequence ID" value="KAK6173221.1"/>
    <property type="molecule type" value="Genomic_DNA"/>
</dbReference>
<protein>
    <recommendedName>
        <fullName evidence="4">Secreted protein</fullName>
    </recommendedName>
</protein>
<dbReference type="Proteomes" id="UP001347796">
    <property type="component" value="Unassembled WGS sequence"/>
</dbReference>
<proteinExistence type="predicted"/>
<reference evidence="2 3" key="1">
    <citation type="submission" date="2024-01" db="EMBL/GenBank/DDBJ databases">
        <title>The genome of the rayed Mediterranean limpet Patella caerulea (Linnaeus, 1758).</title>
        <authorList>
            <person name="Anh-Thu Weber A."/>
            <person name="Halstead-Nussloch G."/>
        </authorList>
    </citation>
    <scope>NUCLEOTIDE SEQUENCE [LARGE SCALE GENOMIC DNA]</scope>
    <source>
        <strain evidence="2">AATW-2023a</strain>
        <tissue evidence="2">Whole specimen</tissue>
    </source>
</reference>
<dbReference type="AlphaFoldDB" id="A0AAN8J959"/>
<comment type="caution">
    <text evidence="2">The sequence shown here is derived from an EMBL/GenBank/DDBJ whole genome shotgun (WGS) entry which is preliminary data.</text>
</comment>
<evidence type="ECO:0008006" key="4">
    <source>
        <dbReference type="Google" id="ProtNLM"/>
    </source>
</evidence>
<name>A0AAN8J959_PATCE</name>
<evidence type="ECO:0000313" key="2">
    <source>
        <dbReference type="EMBL" id="KAK6173221.1"/>
    </source>
</evidence>
<sequence>MSQGFATMQGLTILISAVLSVTVTTAQTSGWSGIASCVFIIANDSSIIPLPTATDTPISQNYTLQAFKAVCNNKDSFIDCVDKSLSSEKDDTISLFKPLFDVTTVTDAYTGLCNSITDVENEDNLSCLTNTTALMPCYAQFNSYFEYLSVFMRLGSGEDKGVSDAATRSFICTLAKRRIECEVSVLKQCSVKMSDVMGTFYERSLPAACRDSEDQGKMMPTPTM</sequence>
<keyword evidence="3" id="KW-1185">Reference proteome</keyword>
<organism evidence="2 3">
    <name type="scientific">Patella caerulea</name>
    <name type="common">Rayed Mediterranean limpet</name>
    <dbReference type="NCBI Taxonomy" id="87958"/>
    <lineage>
        <taxon>Eukaryota</taxon>
        <taxon>Metazoa</taxon>
        <taxon>Spiralia</taxon>
        <taxon>Lophotrochozoa</taxon>
        <taxon>Mollusca</taxon>
        <taxon>Gastropoda</taxon>
        <taxon>Patellogastropoda</taxon>
        <taxon>Patelloidea</taxon>
        <taxon>Patellidae</taxon>
        <taxon>Patella</taxon>
    </lineage>
</organism>
<feature type="signal peptide" evidence="1">
    <location>
        <begin position="1"/>
        <end position="26"/>
    </location>
</feature>